<feature type="region of interest" description="Disordered" evidence="1">
    <location>
        <begin position="1"/>
        <end position="45"/>
    </location>
</feature>
<name>A0ABV2GU43_9HYPH</name>
<dbReference type="Proteomes" id="UP001549204">
    <property type="component" value="Unassembled WGS sequence"/>
</dbReference>
<comment type="caution">
    <text evidence="2">The sequence shown here is derived from an EMBL/GenBank/DDBJ whole genome shotgun (WGS) entry which is preliminary data.</text>
</comment>
<evidence type="ECO:0000313" key="3">
    <source>
        <dbReference type="Proteomes" id="UP001549204"/>
    </source>
</evidence>
<evidence type="ECO:0000313" key="2">
    <source>
        <dbReference type="EMBL" id="MET3581627.1"/>
    </source>
</evidence>
<gene>
    <name evidence="2" type="ORF">ABID19_004678</name>
</gene>
<sequence>MAKGQQRSNRETRKPKKDKAAAKPASPFGSAVKQAEAALKPKSKG</sequence>
<dbReference type="EMBL" id="JBEPMC010000008">
    <property type="protein sequence ID" value="MET3581627.1"/>
    <property type="molecule type" value="Genomic_DNA"/>
</dbReference>
<accession>A0ABV2GU43</accession>
<keyword evidence="3" id="KW-1185">Reference proteome</keyword>
<organism evidence="2 3">
    <name type="scientific">Mesorhizobium robiniae</name>
    <dbReference type="NCBI Taxonomy" id="559315"/>
    <lineage>
        <taxon>Bacteria</taxon>
        <taxon>Pseudomonadati</taxon>
        <taxon>Pseudomonadota</taxon>
        <taxon>Alphaproteobacteria</taxon>
        <taxon>Hyphomicrobiales</taxon>
        <taxon>Phyllobacteriaceae</taxon>
        <taxon>Mesorhizobium</taxon>
    </lineage>
</organism>
<evidence type="ECO:0000256" key="1">
    <source>
        <dbReference type="SAM" id="MobiDB-lite"/>
    </source>
</evidence>
<reference evidence="2 3" key="1">
    <citation type="submission" date="2024-06" db="EMBL/GenBank/DDBJ databases">
        <title>Genomic Encyclopedia of Type Strains, Phase IV (KMG-IV): sequencing the most valuable type-strain genomes for metagenomic binning, comparative biology and taxonomic classification.</title>
        <authorList>
            <person name="Goeker M."/>
        </authorList>
    </citation>
    <scope>NUCLEOTIDE SEQUENCE [LARGE SCALE GENOMIC DNA]</scope>
    <source>
        <strain evidence="2 3">DSM 100022</strain>
    </source>
</reference>
<dbReference type="RefSeq" id="WP_354493246.1">
    <property type="nucleotide sequence ID" value="NZ_JBEPMC010000008.1"/>
</dbReference>
<protein>
    <submittedName>
        <fullName evidence="2">Uncharacterized protein</fullName>
    </submittedName>
</protein>
<proteinExistence type="predicted"/>